<dbReference type="RefSeq" id="WP_284371716.1">
    <property type="nucleotide sequence ID" value="NZ_BSNJ01000003.1"/>
</dbReference>
<dbReference type="SUPFAM" id="SSF81901">
    <property type="entry name" value="HCP-like"/>
    <property type="match status" value="1"/>
</dbReference>
<protein>
    <submittedName>
        <fullName evidence="3">Uncharacterized protein</fullName>
    </submittedName>
</protein>
<feature type="signal peptide" evidence="2">
    <location>
        <begin position="1"/>
        <end position="26"/>
    </location>
</feature>
<evidence type="ECO:0000256" key="1">
    <source>
        <dbReference type="SAM" id="MobiDB-lite"/>
    </source>
</evidence>
<dbReference type="Proteomes" id="UP001161390">
    <property type="component" value="Unassembled WGS sequence"/>
</dbReference>
<feature type="region of interest" description="Disordered" evidence="1">
    <location>
        <begin position="179"/>
        <end position="198"/>
    </location>
</feature>
<comment type="caution">
    <text evidence="3">The sequence shown here is derived from an EMBL/GenBank/DDBJ whole genome shotgun (WGS) entry which is preliminary data.</text>
</comment>
<keyword evidence="2" id="KW-0732">Signal</keyword>
<feature type="region of interest" description="Disordered" evidence="1">
    <location>
        <begin position="261"/>
        <end position="284"/>
    </location>
</feature>
<keyword evidence="4" id="KW-1185">Reference proteome</keyword>
<evidence type="ECO:0000313" key="3">
    <source>
        <dbReference type="EMBL" id="GLQ20815.1"/>
    </source>
</evidence>
<dbReference type="InterPro" id="IPR011990">
    <property type="entry name" value="TPR-like_helical_dom_sf"/>
</dbReference>
<reference evidence="3" key="1">
    <citation type="journal article" date="2014" name="Int. J. Syst. Evol. Microbiol.">
        <title>Complete genome of a new Firmicutes species belonging to the dominant human colonic microbiota ('Ruminococcus bicirculans') reveals two chromosomes and a selective capacity to utilize plant glucans.</title>
        <authorList>
            <consortium name="NISC Comparative Sequencing Program"/>
            <person name="Wegmann U."/>
            <person name="Louis P."/>
            <person name="Goesmann A."/>
            <person name="Henrissat B."/>
            <person name="Duncan S.H."/>
            <person name="Flint H.J."/>
        </authorList>
    </citation>
    <scope>NUCLEOTIDE SEQUENCE</scope>
    <source>
        <strain evidence="3">NBRC 108216</strain>
    </source>
</reference>
<name>A0ABQ5V1B0_9PROT</name>
<gene>
    <name evidence="3" type="ORF">GCM10007854_17700</name>
</gene>
<feature type="chain" id="PRO_5047243898" evidence="2">
    <location>
        <begin position="27"/>
        <end position="601"/>
    </location>
</feature>
<sequence>MTSIRRTVVGLFALTGTAFMGSQALAQTPHSCQMETTTDSYLRQTDGSRTFSYKDKQKVRIAVSILMWADKGYINKTNPSRDGISYYGRDWVYDFLIHCYFRDEYCAIPANGKKADALLDYKARMSRLPSQTEPADWPDFPATTPTFAPPHAVAWAETVLDCQNGPVDIKRLETSGLSEPTIVPKSRPKPGPSLKAGQTATMDQCWAAYRNIKARQTDTDPATAKPTDAEQQWAENFGVSGNKSYVCSKYNTQRMGLARISTAPKRSAPSSAAPRPSATLAAATASQADKDAYARSVSPHVQGCYLKRRDDCVAAANAFNAIIQAGGNSLVSVAFAQEQKLTWSRHGCDLGDGQSCARAAYAYATGTGVAKSEVMSLKWRRKALNLGFDPDSPEPPVTDVMRLTATGYATLPRRLCPSGMLMTCSKFHNRSIAGSMPQSPNLTAAISYYSWVCLNPVEETPISCSNTSRLLMRRAGFSSEAKLTAKVFSDLSCRMGYEEGCRQSQEIERSIQSDRDFEWRMAQEKGGLGQFLADLATGIGQAQAMGSVSVAQTDYPTLSRPSTSDPVSAAQDWRNFDSALRATSNIGTGYNSNCPASNPYC</sequence>
<dbReference type="EMBL" id="BSNJ01000003">
    <property type="protein sequence ID" value="GLQ20815.1"/>
    <property type="molecule type" value="Genomic_DNA"/>
</dbReference>
<evidence type="ECO:0000313" key="4">
    <source>
        <dbReference type="Proteomes" id="UP001161390"/>
    </source>
</evidence>
<reference evidence="3" key="2">
    <citation type="submission" date="2023-01" db="EMBL/GenBank/DDBJ databases">
        <title>Draft genome sequence of Algimonas porphyrae strain NBRC 108216.</title>
        <authorList>
            <person name="Sun Q."/>
            <person name="Mori K."/>
        </authorList>
    </citation>
    <scope>NUCLEOTIDE SEQUENCE</scope>
    <source>
        <strain evidence="3">NBRC 108216</strain>
    </source>
</reference>
<accession>A0ABQ5V1B0</accession>
<dbReference type="Gene3D" id="1.25.40.10">
    <property type="entry name" value="Tetratricopeptide repeat domain"/>
    <property type="match status" value="1"/>
</dbReference>
<organism evidence="3 4">
    <name type="scientific">Algimonas porphyrae</name>
    <dbReference type="NCBI Taxonomy" id="1128113"/>
    <lineage>
        <taxon>Bacteria</taxon>
        <taxon>Pseudomonadati</taxon>
        <taxon>Pseudomonadota</taxon>
        <taxon>Alphaproteobacteria</taxon>
        <taxon>Maricaulales</taxon>
        <taxon>Robiginitomaculaceae</taxon>
        <taxon>Algimonas</taxon>
    </lineage>
</organism>
<evidence type="ECO:0000256" key="2">
    <source>
        <dbReference type="SAM" id="SignalP"/>
    </source>
</evidence>
<proteinExistence type="predicted"/>